<feature type="transmembrane region" description="Helical" evidence="2">
    <location>
        <begin position="152"/>
        <end position="170"/>
    </location>
</feature>
<accession>A0ABQ0LYN1</accession>
<feature type="compositionally biased region" description="Basic and acidic residues" evidence="1">
    <location>
        <begin position="224"/>
        <end position="233"/>
    </location>
</feature>
<name>A0ABQ0LYN1_MYCCL</name>
<reference evidence="3" key="1">
    <citation type="submission" date="2014-09" db="EMBL/GenBank/DDBJ databases">
        <title>Genome sequence of the luminous mushroom Mycena chlorophos for searching fungal bioluminescence genes.</title>
        <authorList>
            <person name="Tanaka Y."/>
            <person name="Kasuga D."/>
            <person name="Oba Y."/>
            <person name="Hase S."/>
            <person name="Sato K."/>
            <person name="Oba Y."/>
            <person name="Sakakibara Y."/>
        </authorList>
    </citation>
    <scope>NUCLEOTIDE SEQUENCE</scope>
</reference>
<proteinExistence type="predicted"/>
<keyword evidence="2" id="KW-0472">Membrane</keyword>
<sequence>MPYFIQTFLIVVIPFLIYNYGPDILARSPYTEPAVPAILWLGEKASQGAAALFSFLFVVALLSLLSLIRDALYPEDEEESELGTMLPVARPLARSEAERGQTPSTAATTESPQLPGSLPSEEPMATDDEHDPEFSVGSRLLRFITLFEDKNLPRGLPLLIASTYCLYVVLDSFNVVSLDKGILENFLAVTAFFFWGWVVLITLALVTLGSSWCFDRRRDAVRGKVPDGKEDSIGLKISAPRGEANSKEEV</sequence>
<evidence type="ECO:0000256" key="2">
    <source>
        <dbReference type="SAM" id="Phobius"/>
    </source>
</evidence>
<feature type="transmembrane region" description="Helical" evidence="2">
    <location>
        <begin position="7"/>
        <end position="25"/>
    </location>
</feature>
<keyword evidence="2" id="KW-1133">Transmembrane helix</keyword>
<evidence type="ECO:0000256" key="1">
    <source>
        <dbReference type="SAM" id="MobiDB-lite"/>
    </source>
</evidence>
<keyword evidence="4" id="KW-1185">Reference proteome</keyword>
<feature type="transmembrane region" description="Helical" evidence="2">
    <location>
        <begin position="190"/>
        <end position="214"/>
    </location>
</feature>
<feature type="region of interest" description="Disordered" evidence="1">
    <location>
        <begin position="94"/>
        <end position="133"/>
    </location>
</feature>
<dbReference type="Proteomes" id="UP000815677">
    <property type="component" value="Unassembled WGS sequence"/>
</dbReference>
<organism evidence="3 4">
    <name type="scientific">Mycena chlorophos</name>
    <name type="common">Agaric fungus</name>
    <name type="synonym">Agaricus chlorophos</name>
    <dbReference type="NCBI Taxonomy" id="658473"/>
    <lineage>
        <taxon>Eukaryota</taxon>
        <taxon>Fungi</taxon>
        <taxon>Dikarya</taxon>
        <taxon>Basidiomycota</taxon>
        <taxon>Agaricomycotina</taxon>
        <taxon>Agaricomycetes</taxon>
        <taxon>Agaricomycetidae</taxon>
        <taxon>Agaricales</taxon>
        <taxon>Marasmiineae</taxon>
        <taxon>Mycenaceae</taxon>
        <taxon>Mycena</taxon>
    </lineage>
</organism>
<feature type="transmembrane region" description="Helical" evidence="2">
    <location>
        <begin position="45"/>
        <end position="68"/>
    </location>
</feature>
<gene>
    <name evidence="3" type="ORF">MCHLO_12907</name>
</gene>
<feature type="region of interest" description="Disordered" evidence="1">
    <location>
        <begin position="224"/>
        <end position="250"/>
    </location>
</feature>
<protein>
    <submittedName>
        <fullName evidence="3">Uncharacterized protein</fullName>
    </submittedName>
</protein>
<keyword evidence="2" id="KW-0812">Transmembrane</keyword>
<feature type="compositionally biased region" description="Polar residues" evidence="1">
    <location>
        <begin position="101"/>
        <end position="114"/>
    </location>
</feature>
<evidence type="ECO:0000313" key="3">
    <source>
        <dbReference type="EMBL" id="GAT56223.1"/>
    </source>
</evidence>
<dbReference type="EMBL" id="DF849259">
    <property type="protein sequence ID" value="GAT56223.1"/>
    <property type="molecule type" value="Genomic_DNA"/>
</dbReference>
<evidence type="ECO:0000313" key="4">
    <source>
        <dbReference type="Proteomes" id="UP000815677"/>
    </source>
</evidence>